<name>A0A2P2QPD7_RHIMU</name>
<feature type="compositionally biased region" description="Polar residues" evidence="1">
    <location>
        <begin position="1"/>
        <end position="11"/>
    </location>
</feature>
<accession>A0A2P2QPD7</accession>
<evidence type="ECO:0000256" key="1">
    <source>
        <dbReference type="SAM" id="MobiDB-lite"/>
    </source>
</evidence>
<feature type="region of interest" description="Disordered" evidence="1">
    <location>
        <begin position="1"/>
        <end position="27"/>
    </location>
</feature>
<dbReference type="EMBL" id="GGEC01088267">
    <property type="protein sequence ID" value="MBX68751.1"/>
    <property type="molecule type" value="Transcribed_RNA"/>
</dbReference>
<protein>
    <submittedName>
        <fullName evidence="2">Golgin candidate 5</fullName>
    </submittedName>
</protein>
<reference evidence="2" key="1">
    <citation type="submission" date="2018-02" db="EMBL/GenBank/DDBJ databases">
        <title>Rhizophora mucronata_Transcriptome.</title>
        <authorList>
            <person name="Meera S.P."/>
            <person name="Sreeshan A."/>
            <person name="Augustine A."/>
        </authorList>
    </citation>
    <scope>NUCLEOTIDE SEQUENCE</scope>
    <source>
        <tissue evidence="2">Leaf</tissue>
    </source>
</reference>
<dbReference type="AlphaFoldDB" id="A0A2P2QPD7"/>
<sequence length="27" mass="3247">MNLSPFINSQKSRTRFQHKSKSKVIRQ</sequence>
<evidence type="ECO:0000313" key="2">
    <source>
        <dbReference type="EMBL" id="MBX68751.1"/>
    </source>
</evidence>
<feature type="compositionally biased region" description="Basic residues" evidence="1">
    <location>
        <begin position="12"/>
        <end position="27"/>
    </location>
</feature>
<organism evidence="2">
    <name type="scientific">Rhizophora mucronata</name>
    <name type="common">Asiatic mangrove</name>
    <dbReference type="NCBI Taxonomy" id="61149"/>
    <lineage>
        <taxon>Eukaryota</taxon>
        <taxon>Viridiplantae</taxon>
        <taxon>Streptophyta</taxon>
        <taxon>Embryophyta</taxon>
        <taxon>Tracheophyta</taxon>
        <taxon>Spermatophyta</taxon>
        <taxon>Magnoliopsida</taxon>
        <taxon>eudicotyledons</taxon>
        <taxon>Gunneridae</taxon>
        <taxon>Pentapetalae</taxon>
        <taxon>rosids</taxon>
        <taxon>fabids</taxon>
        <taxon>Malpighiales</taxon>
        <taxon>Rhizophoraceae</taxon>
        <taxon>Rhizophora</taxon>
    </lineage>
</organism>
<proteinExistence type="predicted"/>